<feature type="binding site" evidence="16">
    <location>
        <position position="236"/>
    </location>
    <ligand>
        <name>S-adenosyl-L-methionine</name>
        <dbReference type="ChEBI" id="CHEBI:59789"/>
    </ligand>
</feature>
<comment type="catalytic activity">
    <reaction evidence="12">
        <text>a 5'-end (N(7)-methyl 5'-triphosphoguanosine)-(2'-O-methyl-ribonucleoside)-(ribonucleotide) in mRNA + S-adenosyl-L-methionine = a 5'-end (N(7)-methyl 5'-triphosphoguanosine)-(2'-O-methyl-ribonucleoside)-(2'-O-methyl-ribonucleotide) in mRNA + S-adenosyl-L-homocysteine + H(+)</text>
        <dbReference type="Rhea" id="RHEA:67024"/>
        <dbReference type="Rhea" id="RHEA-COMP:17169"/>
        <dbReference type="Rhea" id="RHEA-COMP:17170"/>
        <dbReference type="ChEBI" id="CHEBI:15378"/>
        <dbReference type="ChEBI" id="CHEBI:57856"/>
        <dbReference type="ChEBI" id="CHEBI:59789"/>
        <dbReference type="ChEBI" id="CHEBI:167612"/>
        <dbReference type="ChEBI" id="CHEBI:167614"/>
        <dbReference type="EC" id="2.1.1.296"/>
    </reaction>
</comment>
<dbReference type="InterPro" id="IPR050851">
    <property type="entry name" value="mRNA_Cap_2O-Ribose_MeTrfase"/>
</dbReference>
<dbReference type="InParanoid" id="A0A4W3H4B6"/>
<protein>
    <recommendedName>
        <fullName evidence="4">Cap-specific mRNA (nucleoside-2'-O-)-methyltransferase 2</fullName>
        <ecNumber evidence="3">2.1.1.296</ecNumber>
    </recommendedName>
    <alternativeName>
        <fullName evidence="15">Cap methyltransferase 2</fullName>
    </alternativeName>
    <alternativeName>
        <fullName evidence="13">Cap2 2'O-ribose methyltransferase 2</fullName>
    </alternativeName>
    <alternativeName>
        <fullName evidence="14">FtsJ methyltransferase domain-containing protein 1</fullName>
    </alternativeName>
</protein>
<evidence type="ECO:0000256" key="11">
    <source>
        <dbReference type="ARBA" id="ARBA00023242"/>
    </source>
</evidence>
<dbReference type="GO" id="GO:0004483">
    <property type="term" value="F:methyltransferase cap1 activity"/>
    <property type="evidence" value="ECO:0007669"/>
    <property type="project" value="UniProtKB-ARBA"/>
</dbReference>
<evidence type="ECO:0000256" key="7">
    <source>
        <dbReference type="ARBA" id="ARBA00022664"/>
    </source>
</evidence>
<evidence type="ECO:0000256" key="3">
    <source>
        <dbReference type="ARBA" id="ARBA00012770"/>
    </source>
</evidence>
<keyword evidence="7" id="KW-0507">mRNA processing</keyword>
<reference evidence="18" key="5">
    <citation type="submission" date="2025-09" db="UniProtKB">
        <authorList>
            <consortium name="Ensembl"/>
        </authorList>
    </citation>
    <scope>IDENTIFICATION</scope>
</reference>
<keyword evidence="9 16" id="KW-0949">S-adenosyl-L-methionine</keyword>
<evidence type="ECO:0000256" key="10">
    <source>
        <dbReference type="ARBA" id="ARBA00023042"/>
    </source>
</evidence>
<reference evidence="19" key="3">
    <citation type="journal article" date="2014" name="Nature">
        <title>Elephant shark genome provides unique insights into gnathostome evolution.</title>
        <authorList>
            <consortium name="International Elephant Shark Genome Sequencing Consortium"/>
            <person name="Venkatesh B."/>
            <person name="Lee A.P."/>
            <person name="Ravi V."/>
            <person name="Maurya A.K."/>
            <person name="Lian M.M."/>
            <person name="Swann J.B."/>
            <person name="Ohta Y."/>
            <person name="Flajnik M.F."/>
            <person name="Sutoh Y."/>
            <person name="Kasahara M."/>
            <person name="Hoon S."/>
            <person name="Gangu V."/>
            <person name="Roy S.W."/>
            <person name="Irimia M."/>
            <person name="Korzh V."/>
            <person name="Kondrychyn I."/>
            <person name="Lim Z.W."/>
            <person name="Tay B.H."/>
            <person name="Tohari S."/>
            <person name="Kong K.W."/>
            <person name="Ho S."/>
            <person name="Lorente-Galdos B."/>
            <person name="Quilez J."/>
            <person name="Marques-Bonet T."/>
            <person name="Raney B.J."/>
            <person name="Ingham P.W."/>
            <person name="Tay A."/>
            <person name="Hillier L.W."/>
            <person name="Minx P."/>
            <person name="Boehm T."/>
            <person name="Wilson R.K."/>
            <person name="Brenner S."/>
            <person name="Warren W.C."/>
        </authorList>
    </citation>
    <scope>NUCLEOTIDE SEQUENCE [LARGE SCALE GENOMIC DNA]</scope>
</reference>
<evidence type="ECO:0000256" key="13">
    <source>
        <dbReference type="ARBA" id="ARBA00075600"/>
    </source>
</evidence>
<keyword evidence="10" id="KW-0506">mRNA capping</keyword>
<dbReference type="GO" id="GO:0120550">
    <property type="term" value="F:methyltransferase cap2 activity"/>
    <property type="evidence" value="ECO:0007669"/>
    <property type="project" value="UniProtKB-EC"/>
</dbReference>
<dbReference type="AlphaFoldDB" id="A0A4W3H4B6"/>
<evidence type="ECO:0000256" key="8">
    <source>
        <dbReference type="ARBA" id="ARBA00022679"/>
    </source>
</evidence>
<accession>A0A4W3H4B6</accession>
<keyword evidence="6 16" id="KW-0489">Methyltransferase</keyword>
<dbReference type="InterPro" id="IPR002877">
    <property type="entry name" value="RNA_MeTrfase_FtsJ_dom"/>
</dbReference>
<organism evidence="18 19">
    <name type="scientific">Callorhinchus milii</name>
    <name type="common">Ghost shark</name>
    <dbReference type="NCBI Taxonomy" id="7868"/>
    <lineage>
        <taxon>Eukaryota</taxon>
        <taxon>Metazoa</taxon>
        <taxon>Chordata</taxon>
        <taxon>Craniata</taxon>
        <taxon>Vertebrata</taxon>
        <taxon>Chondrichthyes</taxon>
        <taxon>Holocephali</taxon>
        <taxon>Chimaeriformes</taxon>
        <taxon>Callorhinchidae</taxon>
        <taxon>Callorhinchus</taxon>
    </lineage>
</organism>
<evidence type="ECO:0000256" key="16">
    <source>
        <dbReference type="PROSITE-ProRule" id="PRU00946"/>
    </source>
</evidence>
<dbReference type="GO" id="GO:0005737">
    <property type="term" value="C:cytoplasm"/>
    <property type="evidence" value="ECO:0007669"/>
    <property type="project" value="UniProtKB-SubCell"/>
</dbReference>
<dbReference type="Proteomes" id="UP000314986">
    <property type="component" value="Unassembled WGS sequence"/>
</dbReference>
<keyword evidence="5" id="KW-0963">Cytoplasm</keyword>
<evidence type="ECO:0000256" key="1">
    <source>
        <dbReference type="ARBA" id="ARBA00004123"/>
    </source>
</evidence>
<dbReference type="GeneTree" id="ENSGT00940000161773"/>
<feature type="binding site" evidence="16">
    <location>
        <position position="168"/>
    </location>
    <ligand>
        <name>S-adenosyl-L-methionine</name>
        <dbReference type="ChEBI" id="CHEBI:59789"/>
    </ligand>
</feature>
<dbReference type="InterPro" id="IPR029063">
    <property type="entry name" value="SAM-dependent_MTases_sf"/>
</dbReference>
<evidence type="ECO:0000256" key="9">
    <source>
        <dbReference type="ARBA" id="ARBA00022691"/>
    </source>
</evidence>
<evidence type="ECO:0000256" key="14">
    <source>
        <dbReference type="ARBA" id="ARBA00078839"/>
    </source>
</evidence>
<dbReference type="GO" id="GO:0005634">
    <property type="term" value="C:nucleus"/>
    <property type="evidence" value="ECO:0007669"/>
    <property type="project" value="UniProtKB-SubCell"/>
</dbReference>
<dbReference type="EC" id="2.1.1.296" evidence="3"/>
<feature type="binding site" evidence="16">
    <location>
        <position position="149"/>
    </location>
    <ligand>
        <name>S-adenosyl-L-methionine</name>
        <dbReference type="ChEBI" id="CHEBI:59789"/>
    </ligand>
</feature>
<dbReference type="FunFam" id="3.40.50.12760:FF:000002">
    <property type="entry name" value="Cap methyltransferase 2"/>
    <property type="match status" value="1"/>
</dbReference>
<evidence type="ECO:0000256" key="4">
    <source>
        <dbReference type="ARBA" id="ARBA00021134"/>
    </source>
</evidence>
<evidence type="ECO:0000256" key="2">
    <source>
        <dbReference type="ARBA" id="ARBA00004496"/>
    </source>
</evidence>
<keyword evidence="19" id="KW-1185">Reference proteome</keyword>
<proteinExistence type="predicted"/>
<dbReference type="PROSITE" id="PS51614">
    <property type="entry name" value="SAM_MT_ADRIFT"/>
    <property type="match status" value="1"/>
</dbReference>
<dbReference type="Pfam" id="PF01728">
    <property type="entry name" value="FtsJ"/>
    <property type="match status" value="1"/>
</dbReference>
<feature type="domain" description="Adrift-type SAM-dependent 2'-O-MTase" evidence="17">
    <location>
        <begin position="110"/>
        <end position="323"/>
    </location>
</feature>
<dbReference type="STRING" id="7868.ENSCMIP00000010012"/>
<dbReference type="PANTHER" id="PTHR16121">
    <property type="entry name" value="CAP-SPECIFIC MRNA (NUCLEOSIDE-2'-O-)-METHYLTRANSFERASE 1-RELATED"/>
    <property type="match status" value="1"/>
</dbReference>
<dbReference type="Gene3D" id="3.40.50.12760">
    <property type="match status" value="2"/>
</dbReference>
<dbReference type="OMA" id="WCIPDPN"/>
<reference evidence="19" key="2">
    <citation type="journal article" date="2007" name="PLoS Biol.">
        <title>Survey sequencing and comparative analysis of the elephant shark (Callorhinchus milii) genome.</title>
        <authorList>
            <person name="Venkatesh B."/>
            <person name="Kirkness E.F."/>
            <person name="Loh Y.H."/>
            <person name="Halpern A.L."/>
            <person name="Lee A.P."/>
            <person name="Johnson J."/>
            <person name="Dandona N."/>
            <person name="Viswanathan L.D."/>
            <person name="Tay A."/>
            <person name="Venter J.C."/>
            <person name="Strausberg R.L."/>
            <person name="Brenner S."/>
        </authorList>
    </citation>
    <scope>NUCLEOTIDE SEQUENCE [LARGE SCALE GENOMIC DNA]</scope>
</reference>
<evidence type="ECO:0000256" key="5">
    <source>
        <dbReference type="ARBA" id="ARBA00022490"/>
    </source>
</evidence>
<evidence type="ECO:0000313" key="19">
    <source>
        <dbReference type="Proteomes" id="UP000314986"/>
    </source>
</evidence>
<keyword evidence="8 16" id="KW-0808">Transferase</keyword>
<dbReference type="GO" id="GO:0032259">
    <property type="term" value="P:methylation"/>
    <property type="evidence" value="ECO:0007669"/>
    <property type="project" value="UniProtKB-KW"/>
</dbReference>
<feature type="active site" description="Proton acceptor" evidence="16">
    <location>
        <position position="276"/>
    </location>
</feature>
<name>A0A4W3H4B6_CALMI</name>
<reference evidence="18" key="4">
    <citation type="submission" date="2025-08" db="UniProtKB">
        <authorList>
            <consortium name="Ensembl"/>
        </authorList>
    </citation>
    <scope>IDENTIFICATION</scope>
</reference>
<evidence type="ECO:0000256" key="12">
    <source>
        <dbReference type="ARBA" id="ARBA00049477"/>
    </source>
</evidence>
<evidence type="ECO:0000256" key="15">
    <source>
        <dbReference type="ARBA" id="ARBA00081266"/>
    </source>
</evidence>
<dbReference type="PANTHER" id="PTHR16121:SF2">
    <property type="entry name" value="CAP-SPECIFIC MRNA (NUCLEOSIDE-2'-O-)-METHYLTRANSFERASE 2"/>
    <property type="match status" value="1"/>
</dbReference>
<evidence type="ECO:0000256" key="6">
    <source>
        <dbReference type="ARBA" id="ARBA00022603"/>
    </source>
</evidence>
<evidence type="ECO:0000313" key="18">
    <source>
        <dbReference type="Ensembl" id="ENSCMIP00000010012.1"/>
    </source>
</evidence>
<evidence type="ECO:0000259" key="17">
    <source>
        <dbReference type="PROSITE" id="PS51614"/>
    </source>
</evidence>
<dbReference type="InterPro" id="IPR025807">
    <property type="entry name" value="Adrift-typ_MeTrfase"/>
</dbReference>
<dbReference type="SUPFAM" id="SSF53335">
    <property type="entry name" value="S-adenosyl-L-methionine-dependent methyltransferases"/>
    <property type="match status" value="1"/>
</dbReference>
<dbReference type="GO" id="GO:0006370">
    <property type="term" value="P:7-methylguanosine mRNA capping"/>
    <property type="evidence" value="ECO:0007669"/>
    <property type="project" value="UniProtKB-KW"/>
</dbReference>
<comment type="subcellular location">
    <subcellularLocation>
        <location evidence="2">Cytoplasm</location>
    </subcellularLocation>
    <subcellularLocation>
        <location evidence="1">Nucleus</location>
    </subcellularLocation>
</comment>
<dbReference type="Ensembl" id="ENSCMIT00000010280.1">
    <property type="protein sequence ID" value="ENSCMIP00000010012.1"/>
    <property type="gene ID" value="ENSCMIG00000005275.1"/>
</dbReference>
<keyword evidence="11" id="KW-0539">Nucleus</keyword>
<reference evidence="19" key="1">
    <citation type="journal article" date="2006" name="Science">
        <title>Ancient noncoding elements conserved in the human genome.</title>
        <authorList>
            <person name="Venkatesh B."/>
            <person name="Kirkness E.F."/>
            <person name="Loh Y.H."/>
            <person name="Halpern A.L."/>
            <person name="Lee A.P."/>
            <person name="Johnson J."/>
            <person name="Dandona N."/>
            <person name="Viswanathan L.D."/>
            <person name="Tay A."/>
            <person name="Venter J.C."/>
            <person name="Strausberg R.L."/>
            <person name="Brenner S."/>
        </authorList>
    </citation>
    <scope>NUCLEOTIDE SEQUENCE [LARGE SCALE GENOMIC DNA]</scope>
</reference>
<sequence length="763" mass="84695">MLRKRARVEPGAWASGYSPDVLAEIEELYNKSFTFQKPARERWVLPQACEAFPGGPQPQPDPPLQALKLSLNEVKNQLSDKDLEKWHEHTAFTNRARGVAAHVRQAANAELCTQAWCKFHEILVRFELLPVGALWQAELNSVHLCEAPGAFIASLNHHLRAHKIPCAWSWVGNTLNPYHEANDTGTMITDDRLIASTLPWWYFGPDNTGDVMAPAYLTGLKKFTSNMAEIHLVTADGSFDCQDNPGEQESLVASLHYCEAVTALTLLSPRGSLVLKMFTLLEHSSLCLLYLLNCCFRQVHVLKPGTSKAGNSEVYVVCLYYAGPQFLGALLPRLTQRFGPDVAREALLPRSLIPDSFLEQQRECCTFFHRLQTDAIGENLRLFGNLSAERCRGLEELHHCAAESFLHRFCVRRLARADWVLRGPGARHSLHTRLFCQRSRKHSGTYNQRREWAALSWAQRVQRGDLAHWVEEHTLGQAGAEWERGHSLEGPAEEAGCQAWYLLEGLRLPVVTSSPFCEVGLLRALREAMAQGLAGAGRESLACASCALVTRQAMVGRLAQLAQEWVRGDAKPGASPEQCAGTPCEAIDCPAELCSTLHDADPRYQLWLLDAVQWELRSCPPGGTVAIPILSAFTRLTAGLVYVLHQCFRAVSFACPTSHHPLGTLAVLLCAGFAPPLPGVSEFLGELRQRVAELLDSPQQVLQFVPVETLLEGGLPEFLCALNTAIARHRLHLLIREQEEAIQPLEPVPPFNSILADLYLNSQ</sequence>